<sequence length="96" mass="11365">MIVLSSKKFDTAAELYAYFREKYPVETQVHDEFDERAVRWANESGEGGLYVDAMDILIGRFRDYYDEEIRNIIRDNFDLLWGYDPDEWLAEKVGAL</sequence>
<dbReference type="Proteomes" id="UP000249451">
    <property type="component" value="Unassembled WGS sequence"/>
</dbReference>
<accession>A0A2W5BAG2</accession>
<name>A0A2W5BAG2_9CORY</name>
<protein>
    <submittedName>
        <fullName evidence="1">Uncharacterized protein</fullName>
    </submittedName>
</protein>
<dbReference type="AlphaFoldDB" id="A0A2W5BAG2"/>
<gene>
    <name evidence="1" type="ORF">DI609_01965</name>
</gene>
<comment type="caution">
    <text evidence="1">The sequence shown here is derived from an EMBL/GenBank/DDBJ whole genome shotgun (WGS) entry which is preliminary data.</text>
</comment>
<evidence type="ECO:0000313" key="1">
    <source>
        <dbReference type="EMBL" id="PZP02793.1"/>
    </source>
</evidence>
<reference evidence="1 2" key="1">
    <citation type="submission" date="2017-11" db="EMBL/GenBank/DDBJ databases">
        <title>Infants hospitalized years apart are colonized by the same room-sourced microbial strains.</title>
        <authorList>
            <person name="Brooks B."/>
            <person name="Olm M.R."/>
            <person name="Firek B.A."/>
            <person name="Baker R."/>
            <person name="Thomas B.C."/>
            <person name="Morowitz M.J."/>
            <person name="Banfield J.F."/>
        </authorList>
    </citation>
    <scope>NUCLEOTIDE SEQUENCE [LARGE SCALE GENOMIC DNA]</scope>
    <source>
        <strain evidence="1">S2_012_000_R3_87</strain>
    </source>
</reference>
<proteinExistence type="predicted"/>
<evidence type="ECO:0000313" key="2">
    <source>
        <dbReference type="Proteomes" id="UP000249451"/>
    </source>
</evidence>
<organism evidence="1 2">
    <name type="scientific">Corynebacterium urealyticum</name>
    <dbReference type="NCBI Taxonomy" id="43771"/>
    <lineage>
        <taxon>Bacteria</taxon>
        <taxon>Bacillati</taxon>
        <taxon>Actinomycetota</taxon>
        <taxon>Actinomycetes</taxon>
        <taxon>Mycobacteriales</taxon>
        <taxon>Corynebacteriaceae</taxon>
        <taxon>Corynebacterium</taxon>
    </lineage>
</organism>
<dbReference type="EMBL" id="QFNY01000026">
    <property type="protein sequence ID" value="PZP02793.1"/>
    <property type="molecule type" value="Genomic_DNA"/>
</dbReference>